<feature type="domain" description="C2H2-type" evidence="3">
    <location>
        <begin position="131"/>
        <end position="158"/>
    </location>
</feature>
<keyword evidence="1" id="KW-0863">Zinc-finger</keyword>
<dbReference type="InterPro" id="IPR013087">
    <property type="entry name" value="Znf_C2H2_type"/>
</dbReference>
<dbReference type="GO" id="GO:0000981">
    <property type="term" value="F:DNA-binding transcription factor activity, RNA polymerase II-specific"/>
    <property type="evidence" value="ECO:0007669"/>
    <property type="project" value="TreeGrafter"/>
</dbReference>
<feature type="region of interest" description="Disordered" evidence="2">
    <location>
        <begin position="495"/>
        <end position="515"/>
    </location>
</feature>
<proteinExistence type="predicted"/>
<gene>
    <name evidence="4" type="ORF">RRG08_021480</name>
</gene>
<protein>
    <recommendedName>
        <fullName evidence="3">C2H2-type domain-containing protein</fullName>
    </recommendedName>
</protein>
<dbReference type="Proteomes" id="UP001283361">
    <property type="component" value="Unassembled WGS sequence"/>
</dbReference>
<keyword evidence="1" id="KW-0479">Metal-binding</keyword>
<feature type="compositionally biased region" description="Polar residues" evidence="2">
    <location>
        <begin position="1039"/>
        <end position="1054"/>
    </location>
</feature>
<dbReference type="InterPro" id="IPR036236">
    <property type="entry name" value="Znf_C2H2_sf"/>
</dbReference>
<keyword evidence="5" id="KW-1185">Reference proteome</keyword>
<evidence type="ECO:0000256" key="2">
    <source>
        <dbReference type="SAM" id="MobiDB-lite"/>
    </source>
</evidence>
<dbReference type="PROSITE" id="PS00028">
    <property type="entry name" value="ZINC_FINGER_C2H2_1"/>
    <property type="match status" value="1"/>
</dbReference>
<name>A0AAE1EDW4_9GAST</name>
<dbReference type="AlphaFoldDB" id="A0AAE1EDW4"/>
<feature type="compositionally biased region" description="Polar residues" evidence="2">
    <location>
        <begin position="497"/>
        <end position="515"/>
    </location>
</feature>
<sequence length="1258" mass="141291">MAKDASDKIEKITPSPSELIMTSWQEKLPVKCSEPGCNHVAANLSVMNLHKAKVHKIMTCTDKGIIKQYHCPVTSCYFNSTSERYFKNMDILRVHYMKVHSEKNFKCVKCDKRFGLARDCQRHEEECGQTFSCPQCGKEYTKKDSLLRHCDVQKHKRPNFPPKPKPVKKPRVTQAKKTNPKNEKKKETPVFILPKQSSQIILPLQSQNVELQTELTGVQFMISKRNQPVCQGVQTSFQPLSDSVKSVSVQTASNFQESLPASFQCPSEKISMGIQTILLASPLPPVQSCVAEIQTNEYTGKSSIATSTVPILKINKCTQKSPFKKQKKQTVIKSSSSSQTNSSAVSKKSHLLENTALLPCSINTKIPMFHKTSGLQNINLLTSPNIERKKSEFELSETEFVPSMDEFEISMPTQTDFNCMLGQHLPESQQHYPSGLPKLHRIHDSHTQTSGHESFELVPHGSKNYDMQSKHTQFCKSKINQFQNKDIQAFRMDYQEQKTQTQPNNLSSAQSQTIQIDSHKNKNVQTLRLEYQEQNTQTQPHNLSSIQPPTTEIDRHFPSARQDQEEIFANLGRLNRSLISLEDEEKNIQQFIDPKSLLSKCRATQTQGRNLTTDVMRCGETQTSSFSYKPISSSASLTDQLGCALNNSLNFSQDMDEEVVNIEKMPVNRSTEPLSSILLEALNDSCQAYSQELDLDSFNENAYAISPRINFDHVMNRASDRYHQEKDAIFTQSKCKPIIGQNQSAAYGMEGMTSTDKFCGNGLLETINDFAWDTGTQTFDNLMWEMGTQTIEDLVMEMGTQTITDFSSSQMVDVRGLDIGTQTVANMKDWHSVEDLGLLMETQAMASGNWELTKQTVNGQALEMGTQTMTNMSLEIGNNYGEEMNQHAIDHILVPQTENFSGLEMRTQTVDKNTTSSLTVGMNCDDLNLKAETQKSTDTIVWRTGDDNNSEMGIQTMADVNWTKDSLTANDLGQEMGTQTMTVTSTQTANRMVLEMRNQTLEDMTALKTIDELGLDMGTQTVVNMTTEHSADNLGFGVESQTMSNGTRKTTPQTMGGLDLDMGLQTMTGITTLQTADNKGPQMGAQMKGILSNLQVGDCVGYEMGTQTIADKETLQVVDDLGLEIGTQTLEQYIRDSHTQTDLTRNWYDDVTQTEEDLLEFLTRETQTQTGDDLLEFLTRETQTQISHFGDERSVQTEENLLEFFTTATQTQVIEAFSTQASMNNIGVETEEDLLEFLTKETETQTQEIMDFSDISSS</sequence>
<dbReference type="InterPro" id="IPR055303">
    <property type="entry name" value="ATMIN"/>
</dbReference>
<feature type="region of interest" description="Disordered" evidence="2">
    <location>
        <begin position="325"/>
        <end position="346"/>
    </location>
</feature>
<dbReference type="PROSITE" id="PS50157">
    <property type="entry name" value="ZINC_FINGER_C2H2_2"/>
    <property type="match status" value="1"/>
</dbReference>
<dbReference type="GO" id="GO:0005634">
    <property type="term" value="C:nucleus"/>
    <property type="evidence" value="ECO:0007669"/>
    <property type="project" value="TreeGrafter"/>
</dbReference>
<dbReference type="GO" id="GO:0000976">
    <property type="term" value="F:transcription cis-regulatory region binding"/>
    <property type="evidence" value="ECO:0007669"/>
    <property type="project" value="InterPro"/>
</dbReference>
<dbReference type="Gene3D" id="3.30.160.60">
    <property type="entry name" value="Classic Zinc Finger"/>
    <property type="match status" value="1"/>
</dbReference>
<evidence type="ECO:0000313" key="4">
    <source>
        <dbReference type="EMBL" id="KAK3803282.1"/>
    </source>
</evidence>
<dbReference type="EMBL" id="JAWDGP010000167">
    <property type="protein sequence ID" value="KAK3803282.1"/>
    <property type="molecule type" value="Genomic_DNA"/>
</dbReference>
<evidence type="ECO:0000259" key="3">
    <source>
        <dbReference type="PROSITE" id="PS50157"/>
    </source>
</evidence>
<evidence type="ECO:0000256" key="1">
    <source>
        <dbReference type="PROSITE-ProRule" id="PRU00042"/>
    </source>
</evidence>
<organism evidence="4 5">
    <name type="scientific">Elysia crispata</name>
    <name type="common">lettuce slug</name>
    <dbReference type="NCBI Taxonomy" id="231223"/>
    <lineage>
        <taxon>Eukaryota</taxon>
        <taxon>Metazoa</taxon>
        <taxon>Spiralia</taxon>
        <taxon>Lophotrochozoa</taxon>
        <taxon>Mollusca</taxon>
        <taxon>Gastropoda</taxon>
        <taxon>Heterobranchia</taxon>
        <taxon>Euthyneura</taxon>
        <taxon>Panpulmonata</taxon>
        <taxon>Sacoglossa</taxon>
        <taxon>Placobranchoidea</taxon>
        <taxon>Plakobranchidae</taxon>
        <taxon>Elysia</taxon>
    </lineage>
</organism>
<dbReference type="SUPFAM" id="SSF57667">
    <property type="entry name" value="beta-beta-alpha zinc fingers"/>
    <property type="match status" value="1"/>
</dbReference>
<dbReference type="PANTHER" id="PTHR46664:SF1">
    <property type="entry name" value="ATM INTERACTOR"/>
    <property type="match status" value="1"/>
</dbReference>
<keyword evidence="1" id="KW-0862">Zinc</keyword>
<dbReference type="PANTHER" id="PTHR46664">
    <property type="entry name" value="ATM INTERACTOR"/>
    <property type="match status" value="1"/>
</dbReference>
<feature type="region of interest" description="Disordered" evidence="2">
    <location>
        <begin position="153"/>
        <end position="187"/>
    </location>
</feature>
<comment type="caution">
    <text evidence="4">The sequence shown here is derived from an EMBL/GenBank/DDBJ whole genome shotgun (WGS) entry which is preliminary data.</text>
</comment>
<accession>A0AAE1EDW4</accession>
<dbReference type="GO" id="GO:0045944">
    <property type="term" value="P:positive regulation of transcription by RNA polymerase II"/>
    <property type="evidence" value="ECO:0007669"/>
    <property type="project" value="InterPro"/>
</dbReference>
<dbReference type="GO" id="GO:0008270">
    <property type="term" value="F:zinc ion binding"/>
    <property type="evidence" value="ECO:0007669"/>
    <property type="project" value="UniProtKB-KW"/>
</dbReference>
<feature type="region of interest" description="Disordered" evidence="2">
    <location>
        <begin position="1036"/>
        <end position="1058"/>
    </location>
</feature>
<dbReference type="SMART" id="SM00355">
    <property type="entry name" value="ZnF_C2H2"/>
    <property type="match status" value="4"/>
</dbReference>
<reference evidence="4" key="1">
    <citation type="journal article" date="2023" name="G3 (Bethesda)">
        <title>A reference genome for the long-term kleptoplast-retaining sea slug Elysia crispata morphotype clarki.</title>
        <authorList>
            <person name="Eastman K.E."/>
            <person name="Pendleton A.L."/>
            <person name="Shaikh M.A."/>
            <person name="Suttiyut T."/>
            <person name="Ogas R."/>
            <person name="Tomko P."/>
            <person name="Gavelis G."/>
            <person name="Widhalm J.R."/>
            <person name="Wisecaver J.H."/>
        </authorList>
    </citation>
    <scope>NUCLEOTIDE SEQUENCE</scope>
    <source>
        <strain evidence="4">ECLA1</strain>
    </source>
</reference>
<evidence type="ECO:0000313" key="5">
    <source>
        <dbReference type="Proteomes" id="UP001283361"/>
    </source>
</evidence>
<feature type="compositionally biased region" description="Low complexity" evidence="2">
    <location>
        <begin position="331"/>
        <end position="346"/>
    </location>
</feature>